<dbReference type="InterPro" id="IPR011009">
    <property type="entry name" value="Kinase-like_dom_sf"/>
</dbReference>
<dbReference type="PROSITE" id="PS00108">
    <property type="entry name" value="PROTEIN_KINASE_ST"/>
    <property type="match status" value="1"/>
</dbReference>
<evidence type="ECO:0000256" key="10">
    <source>
        <dbReference type="SAM" id="MobiDB-lite"/>
    </source>
</evidence>
<evidence type="ECO:0000259" key="11">
    <source>
        <dbReference type="PROSITE" id="PS50011"/>
    </source>
</evidence>
<feature type="non-terminal residue" evidence="12">
    <location>
        <position position="946"/>
    </location>
</feature>
<evidence type="ECO:0000256" key="3">
    <source>
        <dbReference type="ARBA" id="ARBA00022679"/>
    </source>
</evidence>
<feature type="binding site" evidence="9">
    <location>
        <position position="38"/>
    </location>
    <ligand>
        <name>ATP</name>
        <dbReference type="ChEBI" id="CHEBI:30616"/>
    </ligand>
</feature>
<sequence length="946" mass="104560">MEDIIIGKNTYSPQKLIGEGGYAYVYYALCNGSPVALKKVIAQSSKAVSECRKEIAIMNKFRGIRSVPTLLDSCEFKKGSSGSIIFYMAMELCIGGSLAELMIDFSDSRFSEPTIWHMFAAVLKAICPMHSNSPKPIIHRDIKVENILMCTKRKVRNLAEVSPRVADIAVRLCDFGSCTTQRFFDGQALRRDSRLRSEVESSISKTTTLFYRAPEMCDLFSGFPITEKTDIWALGILLYKLAFFCTPYDKEMTNLAIRTGKFSYPKGEETEKTRSYSSSLYHMIDFMLVKNPIYRPTIWEVLEECEKLGVMSGVVAECESVCDIDRGQQIDVLKEQLRKKEEEEAKSASLAQAKTKHKKTKSKEIRKTPQSTDDIFDMLSFTQAPSLSTVPDVKEIADTSRPVLRSESTDMDQHHNKDDKYIDHNNNTGDGTGKNADEESSSSESSSELTGPVDADCCKDKDEKGDGGETQSNGFIELKDTSNSGALDGFDLDSTSGHNRPGHDGFESTDKDGFGQEWDDFDDGFDTSADKSGGKEKDIKVSSARMDTDGANPIPFDGSNDDSDLNSEEKQGLLFGREGEEEEEEQQGDNPKQGMVDDSFDAFWSTNADKSIPSDFTAAIPDDTFASGDVFGDAFDIGPDSSVPSIIVSNPKQLEKDLPKPQSTAQPKQAQSGPTSDFSLEHFFDDFTSPRDTQTVTDGKGGDSDWDKAFQMQDNPSQDTTSVKKNPQKVDKPQMISKSSKPLKPISQTKPSTLHPVGPKSLDSNLSSLLMWSDATSSTQGDSHSQDTITISTPISSSDTDSYSSSSSRIIIGPSLKQSKRNSSSSSSSSSLVSESMHMSHHGPLYPSPSLEYSMIIPSRFSSLYTLRLGETPCIKIRSISHVINKILKTKADVKSKYIYKLITHTWQDGKEAAVTILNTIMHKQMNLLHPEKTLHLLILIHSLLR</sequence>
<feature type="compositionally biased region" description="Basic and acidic residues" evidence="10">
    <location>
        <begin position="456"/>
        <end position="467"/>
    </location>
</feature>
<evidence type="ECO:0000256" key="5">
    <source>
        <dbReference type="ARBA" id="ARBA00022777"/>
    </source>
</evidence>
<dbReference type="PANTHER" id="PTHR22967">
    <property type="entry name" value="SERINE/THREONINE PROTEIN KINASE"/>
    <property type="match status" value="1"/>
</dbReference>
<evidence type="ECO:0000256" key="9">
    <source>
        <dbReference type="PROSITE-ProRule" id="PRU10141"/>
    </source>
</evidence>
<evidence type="ECO:0000313" key="13">
    <source>
        <dbReference type="Proteomes" id="UP001057375"/>
    </source>
</evidence>
<feature type="compositionally biased region" description="Basic and acidic residues" evidence="10">
    <location>
        <begin position="501"/>
        <end position="514"/>
    </location>
</feature>
<accession>A0ABQ5KNF0</accession>
<feature type="region of interest" description="Disordered" evidence="10">
    <location>
        <begin position="392"/>
        <end position="598"/>
    </location>
</feature>
<comment type="caution">
    <text evidence="12">The sequence shown here is derived from an EMBL/GenBank/DDBJ whole genome shotgun (WGS) entry which is preliminary data.</text>
</comment>
<dbReference type="EMBL" id="BQXS01010121">
    <property type="protein sequence ID" value="GKT33043.1"/>
    <property type="molecule type" value="Genomic_DNA"/>
</dbReference>
<keyword evidence="5" id="KW-0418">Kinase</keyword>
<feature type="compositionally biased region" description="Low complexity" evidence="10">
    <location>
        <begin position="736"/>
        <end position="747"/>
    </location>
</feature>
<keyword evidence="6 9" id="KW-0067">ATP-binding</keyword>
<dbReference type="PROSITE" id="PS50011">
    <property type="entry name" value="PROTEIN_KINASE_DOM"/>
    <property type="match status" value="1"/>
</dbReference>
<dbReference type="SUPFAM" id="SSF56112">
    <property type="entry name" value="Protein kinase-like (PK-like)"/>
    <property type="match status" value="1"/>
</dbReference>
<evidence type="ECO:0000313" key="12">
    <source>
        <dbReference type="EMBL" id="GKT33043.1"/>
    </source>
</evidence>
<feature type="compositionally biased region" description="Basic and acidic residues" evidence="10">
    <location>
        <begin position="679"/>
        <end position="689"/>
    </location>
</feature>
<name>A0ABQ5KNF0_9EUKA</name>
<keyword evidence="2" id="KW-0723">Serine/threonine-protein kinase</keyword>
<evidence type="ECO:0000256" key="2">
    <source>
        <dbReference type="ARBA" id="ARBA00022527"/>
    </source>
</evidence>
<proteinExistence type="predicted"/>
<evidence type="ECO:0000256" key="1">
    <source>
        <dbReference type="ARBA" id="ARBA00012513"/>
    </source>
</evidence>
<dbReference type="InterPro" id="IPR008271">
    <property type="entry name" value="Ser/Thr_kinase_AS"/>
</dbReference>
<reference evidence="12" key="1">
    <citation type="submission" date="2022-03" db="EMBL/GenBank/DDBJ databases">
        <title>Draft genome sequence of Aduncisulcus paluster, a free-living microaerophilic Fornicata.</title>
        <authorList>
            <person name="Yuyama I."/>
            <person name="Kume K."/>
            <person name="Tamura T."/>
            <person name="Inagaki Y."/>
            <person name="Hashimoto T."/>
        </authorList>
    </citation>
    <scope>NUCLEOTIDE SEQUENCE</scope>
    <source>
        <strain evidence="12">NY0171</strain>
    </source>
</reference>
<feature type="region of interest" description="Disordered" evidence="10">
    <location>
        <begin position="342"/>
        <end position="371"/>
    </location>
</feature>
<feature type="compositionally biased region" description="Polar residues" evidence="10">
    <location>
        <begin position="661"/>
        <end position="678"/>
    </location>
</feature>
<gene>
    <name evidence="12" type="ORF">ADUPG1_007066</name>
</gene>
<evidence type="ECO:0000256" key="6">
    <source>
        <dbReference type="ARBA" id="ARBA00022840"/>
    </source>
</evidence>
<dbReference type="InterPro" id="IPR000719">
    <property type="entry name" value="Prot_kinase_dom"/>
</dbReference>
<dbReference type="Pfam" id="PF00069">
    <property type="entry name" value="Pkinase"/>
    <property type="match status" value="1"/>
</dbReference>
<dbReference type="SMART" id="SM00220">
    <property type="entry name" value="S_TKc"/>
    <property type="match status" value="1"/>
</dbReference>
<dbReference type="PANTHER" id="PTHR22967:SF57">
    <property type="entry name" value="AUXILIN, ISOFORM A-RELATED"/>
    <property type="match status" value="1"/>
</dbReference>
<protein>
    <recommendedName>
        <fullName evidence="1">non-specific serine/threonine protein kinase</fullName>
        <ecNumber evidence="1">2.7.11.1</ecNumber>
    </recommendedName>
</protein>
<feature type="compositionally biased region" description="Polar residues" evidence="10">
    <location>
        <begin position="712"/>
        <end position="725"/>
    </location>
</feature>
<keyword evidence="4 9" id="KW-0547">Nucleotide-binding</keyword>
<dbReference type="Gene3D" id="1.10.510.10">
    <property type="entry name" value="Transferase(Phosphotransferase) domain 1"/>
    <property type="match status" value="1"/>
</dbReference>
<feature type="compositionally biased region" description="Low complexity" evidence="10">
    <location>
        <begin position="786"/>
        <end position="837"/>
    </location>
</feature>
<comment type="catalytic activity">
    <reaction evidence="8">
        <text>L-seryl-[protein] + ATP = O-phospho-L-seryl-[protein] + ADP + H(+)</text>
        <dbReference type="Rhea" id="RHEA:17989"/>
        <dbReference type="Rhea" id="RHEA-COMP:9863"/>
        <dbReference type="Rhea" id="RHEA-COMP:11604"/>
        <dbReference type="ChEBI" id="CHEBI:15378"/>
        <dbReference type="ChEBI" id="CHEBI:29999"/>
        <dbReference type="ChEBI" id="CHEBI:30616"/>
        <dbReference type="ChEBI" id="CHEBI:83421"/>
        <dbReference type="ChEBI" id="CHEBI:456216"/>
        <dbReference type="EC" id="2.7.11.1"/>
    </reaction>
</comment>
<feature type="compositionally biased region" description="Basic and acidic residues" evidence="10">
    <location>
        <begin position="528"/>
        <end position="540"/>
    </location>
</feature>
<feature type="region of interest" description="Disordered" evidence="10">
    <location>
        <begin position="776"/>
        <end position="839"/>
    </location>
</feature>
<evidence type="ECO:0000256" key="4">
    <source>
        <dbReference type="ARBA" id="ARBA00022741"/>
    </source>
</evidence>
<dbReference type="Proteomes" id="UP001057375">
    <property type="component" value="Unassembled WGS sequence"/>
</dbReference>
<dbReference type="EC" id="2.7.11.1" evidence="1"/>
<organism evidence="12 13">
    <name type="scientific">Aduncisulcus paluster</name>
    <dbReference type="NCBI Taxonomy" id="2918883"/>
    <lineage>
        <taxon>Eukaryota</taxon>
        <taxon>Metamonada</taxon>
        <taxon>Carpediemonas-like organisms</taxon>
        <taxon>Aduncisulcus</taxon>
    </lineage>
</organism>
<feature type="compositionally biased region" description="Polar residues" evidence="10">
    <location>
        <begin position="642"/>
        <end position="652"/>
    </location>
</feature>
<comment type="catalytic activity">
    <reaction evidence="7">
        <text>L-threonyl-[protein] + ATP = O-phospho-L-threonyl-[protein] + ADP + H(+)</text>
        <dbReference type="Rhea" id="RHEA:46608"/>
        <dbReference type="Rhea" id="RHEA-COMP:11060"/>
        <dbReference type="Rhea" id="RHEA-COMP:11605"/>
        <dbReference type="ChEBI" id="CHEBI:15378"/>
        <dbReference type="ChEBI" id="CHEBI:30013"/>
        <dbReference type="ChEBI" id="CHEBI:30616"/>
        <dbReference type="ChEBI" id="CHEBI:61977"/>
        <dbReference type="ChEBI" id="CHEBI:456216"/>
        <dbReference type="EC" id="2.7.11.1"/>
    </reaction>
</comment>
<evidence type="ECO:0000256" key="7">
    <source>
        <dbReference type="ARBA" id="ARBA00047899"/>
    </source>
</evidence>
<feature type="compositionally biased region" description="Basic and acidic residues" evidence="10">
    <location>
        <begin position="407"/>
        <end position="423"/>
    </location>
</feature>
<feature type="region of interest" description="Disordered" evidence="10">
    <location>
        <begin position="625"/>
        <end position="761"/>
    </location>
</feature>
<evidence type="ECO:0000256" key="8">
    <source>
        <dbReference type="ARBA" id="ARBA00048679"/>
    </source>
</evidence>
<keyword evidence="13" id="KW-1185">Reference proteome</keyword>
<keyword evidence="3" id="KW-0808">Transferase</keyword>
<dbReference type="InterPro" id="IPR017441">
    <property type="entry name" value="Protein_kinase_ATP_BS"/>
</dbReference>
<dbReference type="PROSITE" id="PS00107">
    <property type="entry name" value="PROTEIN_KINASE_ATP"/>
    <property type="match status" value="1"/>
</dbReference>
<feature type="domain" description="Protein kinase" evidence="11">
    <location>
        <begin position="11"/>
        <end position="308"/>
    </location>
</feature>